<organism evidence="2 3">
    <name type="scientific">Wolfiporia cocos (strain MD-104)</name>
    <name type="common">Brown rot fungus</name>
    <dbReference type="NCBI Taxonomy" id="742152"/>
    <lineage>
        <taxon>Eukaryota</taxon>
        <taxon>Fungi</taxon>
        <taxon>Dikarya</taxon>
        <taxon>Basidiomycota</taxon>
        <taxon>Agaricomycotina</taxon>
        <taxon>Agaricomycetes</taxon>
        <taxon>Polyporales</taxon>
        <taxon>Phaeolaceae</taxon>
        <taxon>Wolfiporia</taxon>
    </lineage>
</organism>
<dbReference type="EMBL" id="KB467865">
    <property type="protein sequence ID" value="PCH36155.1"/>
    <property type="molecule type" value="Genomic_DNA"/>
</dbReference>
<proteinExistence type="predicted"/>
<feature type="compositionally biased region" description="Pro residues" evidence="1">
    <location>
        <begin position="13"/>
        <end position="23"/>
    </location>
</feature>
<gene>
    <name evidence="2" type="ORF">WOLCODRAFT_156881</name>
</gene>
<reference evidence="2 3" key="1">
    <citation type="journal article" date="2012" name="Science">
        <title>The Paleozoic origin of enzymatic lignin decomposition reconstructed from 31 fungal genomes.</title>
        <authorList>
            <person name="Floudas D."/>
            <person name="Binder M."/>
            <person name="Riley R."/>
            <person name="Barry K."/>
            <person name="Blanchette R.A."/>
            <person name="Henrissat B."/>
            <person name="Martinez A.T."/>
            <person name="Otillar R."/>
            <person name="Spatafora J.W."/>
            <person name="Yadav J.S."/>
            <person name="Aerts A."/>
            <person name="Benoit I."/>
            <person name="Boyd A."/>
            <person name="Carlson A."/>
            <person name="Copeland A."/>
            <person name="Coutinho P.M."/>
            <person name="de Vries R.P."/>
            <person name="Ferreira P."/>
            <person name="Findley K."/>
            <person name="Foster B."/>
            <person name="Gaskell J."/>
            <person name="Glotzer D."/>
            <person name="Gorecki P."/>
            <person name="Heitman J."/>
            <person name="Hesse C."/>
            <person name="Hori C."/>
            <person name="Igarashi K."/>
            <person name="Jurgens J.A."/>
            <person name="Kallen N."/>
            <person name="Kersten P."/>
            <person name="Kohler A."/>
            <person name="Kuees U."/>
            <person name="Kumar T.K.A."/>
            <person name="Kuo A."/>
            <person name="LaButti K."/>
            <person name="Larrondo L.F."/>
            <person name="Lindquist E."/>
            <person name="Ling A."/>
            <person name="Lombard V."/>
            <person name="Lucas S."/>
            <person name="Lundell T."/>
            <person name="Martin R."/>
            <person name="McLaughlin D.J."/>
            <person name="Morgenstern I."/>
            <person name="Morin E."/>
            <person name="Murat C."/>
            <person name="Nagy L.G."/>
            <person name="Nolan M."/>
            <person name="Ohm R.A."/>
            <person name="Patyshakuliyeva A."/>
            <person name="Rokas A."/>
            <person name="Ruiz-Duenas F.J."/>
            <person name="Sabat G."/>
            <person name="Salamov A."/>
            <person name="Samejima M."/>
            <person name="Schmutz J."/>
            <person name="Slot J.C."/>
            <person name="St John F."/>
            <person name="Stenlid J."/>
            <person name="Sun H."/>
            <person name="Sun S."/>
            <person name="Syed K."/>
            <person name="Tsang A."/>
            <person name="Wiebenga A."/>
            <person name="Young D."/>
            <person name="Pisabarro A."/>
            <person name="Eastwood D.C."/>
            <person name="Martin F."/>
            <person name="Cullen D."/>
            <person name="Grigoriev I.V."/>
            <person name="Hibbett D.S."/>
        </authorList>
    </citation>
    <scope>NUCLEOTIDE SEQUENCE [LARGE SCALE GENOMIC DNA]</scope>
    <source>
        <strain evidence="2 3">MD-104</strain>
    </source>
</reference>
<evidence type="ECO:0000313" key="3">
    <source>
        <dbReference type="Proteomes" id="UP000218811"/>
    </source>
</evidence>
<protein>
    <submittedName>
        <fullName evidence="2">Uncharacterized protein</fullName>
    </submittedName>
</protein>
<evidence type="ECO:0000256" key="1">
    <source>
        <dbReference type="SAM" id="MobiDB-lite"/>
    </source>
</evidence>
<feature type="region of interest" description="Disordered" evidence="1">
    <location>
        <begin position="1"/>
        <end position="23"/>
    </location>
</feature>
<dbReference type="AlphaFoldDB" id="A0A2H3J372"/>
<sequence length="249" mass="28466">MSKGGEPGSSRKPQPPPPVQLPPWPPSMCSTWEAVVQELTDLHTGNPSLTVLYHLLPIHLFHSSGTAQATRVHNWLRICYWSFDHEFNPPAHGRVQLMASQWRVALKGRYYRFPYVHAQPKNSTREISRLPPLLNAKEDGCTEKDGEQLAEGCKVKIVKQRSWLRIGDHIDVTVLMNMHREFVPYNEGLVCPSWGMKHISRLVVEGAEGLWVQVVWELSMVSFHLEFLHVDRAIAADQYISEEDIPMCK</sequence>
<dbReference type="Proteomes" id="UP000218811">
    <property type="component" value="Unassembled WGS sequence"/>
</dbReference>
<dbReference type="OMA" id="YARICMF"/>
<evidence type="ECO:0000313" key="2">
    <source>
        <dbReference type="EMBL" id="PCH36155.1"/>
    </source>
</evidence>
<keyword evidence="3" id="KW-1185">Reference proteome</keyword>
<name>A0A2H3J372_WOLCO</name>
<accession>A0A2H3J372</accession>